<sequence>MKISVKLFAFLGDQLGPVVTIDLPTNTTVAAIKNAITALDPLVKETVENSRLAINQEFINQSEITLNSTDEVALIPPVSGG</sequence>
<dbReference type="Gene3D" id="3.10.20.30">
    <property type="match status" value="1"/>
</dbReference>
<gene>
    <name evidence="4" type="ORF">H5993_06560</name>
</gene>
<protein>
    <recommendedName>
        <fullName evidence="3">Molybdopterin synthase sulfur carrier subunit</fullName>
    </recommendedName>
</protein>
<dbReference type="InterPro" id="IPR044672">
    <property type="entry name" value="MOCS2A"/>
</dbReference>
<proteinExistence type="inferred from homology"/>
<dbReference type="EMBL" id="JACJJQ010000028">
    <property type="protein sequence ID" value="MBM6754416.1"/>
    <property type="molecule type" value="Genomic_DNA"/>
</dbReference>
<dbReference type="InterPro" id="IPR003749">
    <property type="entry name" value="ThiS/MoaD-like"/>
</dbReference>
<keyword evidence="1" id="KW-0547">Nucleotide-binding</keyword>
<dbReference type="InterPro" id="IPR012675">
    <property type="entry name" value="Beta-grasp_dom_sf"/>
</dbReference>
<name>A0ABS2EQS6_9LACO</name>
<reference evidence="4 5" key="1">
    <citation type="journal article" date="2021" name="Sci. Rep.">
        <title>The distribution of antibiotic resistance genes in chicken gut microbiota commensals.</title>
        <authorList>
            <person name="Juricova H."/>
            <person name="Matiasovicova J."/>
            <person name="Kubasova T."/>
            <person name="Cejkova D."/>
            <person name="Rychlik I."/>
        </authorList>
    </citation>
    <scope>NUCLEOTIDE SEQUENCE [LARGE SCALE GENOMIC DNA]</scope>
    <source>
        <strain evidence="4 5">An810</strain>
    </source>
</reference>
<evidence type="ECO:0000256" key="1">
    <source>
        <dbReference type="ARBA" id="ARBA00022741"/>
    </source>
</evidence>
<accession>A0ABS2EQS6</accession>
<evidence type="ECO:0000313" key="5">
    <source>
        <dbReference type="Proteomes" id="UP000776629"/>
    </source>
</evidence>
<keyword evidence="5" id="KW-1185">Reference proteome</keyword>
<dbReference type="PANTHER" id="PTHR33359">
    <property type="entry name" value="MOLYBDOPTERIN SYNTHASE SULFUR CARRIER SUBUNIT"/>
    <property type="match status" value="1"/>
</dbReference>
<comment type="caution">
    <text evidence="4">The sequence shown here is derived from an EMBL/GenBank/DDBJ whole genome shotgun (WGS) entry which is preliminary data.</text>
</comment>
<dbReference type="PANTHER" id="PTHR33359:SF1">
    <property type="entry name" value="MOLYBDOPTERIN SYNTHASE SULFUR CARRIER SUBUNIT"/>
    <property type="match status" value="1"/>
</dbReference>
<dbReference type="SUPFAM" id="SSF54285">
    <property type="entry name" value="MoaD/ThiS"/>
    <property type="match status" value="1"/>
</dbReference>
<dbReference type="Proteomes" id="UP000776629">
    <property type="component" value="Unassembled WGS sequence"/>
</dbReference>
<dbReference type="Pfam" id="PF02597">
    <property type="entry name" value="ThiS"/>
    <property type="match status" value="1"/>
</dbReference>
<evidence type="ECO:0000256" key="3">
    <source>
        <dbReference type="ARBA" id="ARBA00024247"/>
    </source>
</evidence>
<evidence type="ECO:0000256" key="2">
    <source>
        <dbReference type="ARBA" id="ARBA00024200"/>
    </source>
</evidence>
<dbReference type="CDD" id="cd00754">
    <property type="entry name" value="Ubl_MoaD"/>
    <property type="match status" value="1"/>
</dbReference>
<dbReference type="InterPro" id="IPR016155">
    <property type="entry name" value="Mopterin_synth/thiamin_S_b"/>
</dbReference>
<comment type="similarity">
    <text evidence="2">Belongs to the MoaD family.</text>
</comment>
<organism evidence="4 5">
    <name type="scientific">Limosilactobacillus alvi</name>
    <dbReference type="NCBI Taxonomy" id="990412"/>
    <lineage>
        <taxon>Bacteria</taxon>
        <taxon>Bacillati</taxon>
        <taxon>Bacillota</taxon>
        <taxon>Bacilli</taxon>
        <taxon>Lactobacillales</taxon>
        <taxon>Lactobacillaceae</taxon>
        <taxon>Limosilactobacillus</taxon>
    </lineage>
</organism>
<evidence type="ECO:0000313" key="4">
    <source>
        <dbReference type="EMBL" id="MBM6754416.1"/>
    </source>
</evidence>
<dbReference type="RefSeq" id="WP_204776716.1">
    <property type="nucleotide sequence ID" value="NZ_JACJJQ010000028.1"/>
</dbReference>